<dbReference type="AlphaFoldDB" id="A0A0G3M696"/>
<reference evidence="2 3" key="1">
    <citation type="submission" date="2014-11" db="EMBL/GenBank/DDBJ databases">
        <authorList>
            <person name="Park G.-S."/>
            <person name="Hong S.-J."/>
            <person name="Jung B.K."/>
            <person name="Khan A.R."/>
            <person name="Kwak Y."/>
            <person name="Shin J.-H."/>
        </authorList>
    </citation>
    <scope>NUCLEOTIDE SEQUENCE [LARGE SCALE GENOMIC DNA]</scope>
    <source>
        <strain evidence="2 3">DSM 27622</strain>
    </source>
</reference>
<sequence length="248" mass="28563">MQAQDIDSSTVKINYLTKFLIDTTDVNSKKEELTGLWIGKNSSLFKSDQKAITDSLSKEATKSSFKQPVGGKIIVDFSRVPKAYFMPEVYKRGNITSIFDKVLNVTMEYESDQKINWKLLNETKVISTYKCRKAIGRYRNRTITAWYTEEIPISEGPYTFKGLPGLVVEAYDEKDYYHFVLVSLKNVKKPIITIRNAIKTDYQKFAKKRSDFKQDPAGAFFTATGKTTPKEQQERIKKLHNSKNNYLD</sequence>
<evidence type="ECO:0000313" key="3">
    <source>
        <dbReference type="Proteomes" id="UP000035213"/>
    </source>
</evidence>
<protein>
    <recommendedName>
        <fullName evidence="4">GLPGLI family protein</fullName>
    </recommendedName>
</protein>
<dbReference type="Pfam" id="PF09697">
    <property type="entry name" value="Porph_ging"/>
    <property type="match status" value="1"/>
</dbReference>
<evidence type="ECO:0008006" key="4">
    <source>
        <dbReference type="Google" id="ProtNLM"/>
    </source>
</evidence>
<dbReference type="PATRIC" id="fig|1324352.5.peg.3996"/>
<dbReference type="STRING" id="1324352.OK18_19020"/>
<feature type="region of interest" description="Disordered" evidence="1">
    <location>
        <begin position="220"/>
        <end position="248"/>
    </location>
</feature>
<dbReference type="KEGG" id="cgn:OK18_19020"/>
<dbReference type="EMBL" id="CP009928">
    <property type="protein sequence ID" value="AKK74424.1"/>
    <property type="molecule type" value="Genomic_DNA"/>
</dbReference>
<gene>
    <name evidence="2" type="ORF">OK18_19020</name>
</gene>
<dbReference type="InterPro" id="IPR005901">
    <property type="entry name" value="GLPGLI"/>
</dbReference>
<dbReference type="Proteomes" id="UP000035213">
    <property type="component" value="Chromosome"/>
</dbReference>
<dbReference type="NCBIfam" id="TIGR01200">
    <property type="entry name" value="GLPGLI"/>
    <property type="match status" value="1"/>
</dbReference>
<organism evidence="2 3">
    <name type="scientific">Chryseobacterium gallinarum</name>
    <dbReference type="NCBI Taxonomy" id="1324352"/>
    <lineage>
        <taxon>Bacteria</taxon>
        <taxon>Pseudomonadati</taxon>
        <taxon>Bacteroidota</taxon>
        <taxon>Flavobacteriia</taxon>
        <taxon>Flavobacteriales</taxon>
        <taxon>Weeksellaceae</taxon>
        <taxon>Chryseobacterium group</taxon>
        <taxon>Chryseobacterium</taxon>
    </lineage>
</organism>
<evidence type="ECO:0000256" key="1">
    <source>
        <dbReference type="SAM" id="MobiDB-lite"/>
    </source>
</evidence>
<evidence type="ECO:0000313" key="2">
    <source>
        <dbReference type="EMBL" id="AKK74424.1"/>
    </source>
</evidence>
<accession>A0A0G3M696</accession>
<proteinExistence type="predicted"/>
<name>A0A0G3M696_CHRGL</name>